<proteinExistence type="predicted"/>
<dbReference type="PANTHER" id="PTHR48111:SF36">
    <property type="entry name" value="TRANSCRIPTIONAL REGULATORY PROTEIN CUTR"/>
    <property type="match status" value="1"/>
</dbReference>
<dbReference type="CDD" id="cd00383">
    <property type="entry name" value="trans_reg_C"/>
    <property type="match status" value="1"/>
</dbReference>
<dbReference type="GO" id="GO:0000156">
    <property type="term" value="F:phosphorelay response regulator activity"/>
    <property type="evidence" value="ECO:0007669"/>
    <property type="project" value="TreeGrafter"/>
</dbReference>
<evidence type="ECO:0000256" key="1">
    <source>
        <dbReference type="ARBA" id="ARBA00022553"/>
    </source>
</evidence>
<dbReference type="FunFam" id="3.40.50.2300:FF:000002">
    <property type="entry name" value="DNA-binding response regulator PhoP"/>
    <property type="match status" value="1"/>
</dbReference>
<dbReference type="PROSITE" id="PS50110">
    <property type="entry name" value="RESPONSE_REGULATORY"/>
    <property type="match status" value="1"/>
</dbReference>
<dbReference type="GO" id="GO:0032993">
    <property type="term" value="C:protein-DNA complex"/>
    <property type="evidence" value="ECO:0007669"/>
    <property type="project" value="TreeGrafter"/>
</dbReference>
<evidence type="ECO:0000259" key="6">
    <source>
        <dbReference type="PROSITE" id="PS50110"/>
    </source>
</evidence>
<dbReference type="Pfam" id="PF00072">
    <property type="entry name" value="Response_reg"/>
    <property type="match status" value="1"/>
</dbReference>
<dbReference type="PROSITE" id="PS51755">
    <property type="entry name" value="OMPR_PHOB"/>
    <property type="match status" value="1"/>
</dbReference>
<name>A0A6J7I2Y0_9ZZZZ</name>
<dbReference type="Gene3D" id="1.10.10.10">
    <property type="entry name" value="Winged helix-like DNA-binding domain superfamily/Winged helix DNA-binding domain"/>
    <property type="match status" value="1"/>
</dbReference>
<dbReference type="Gene3D" id="6.10.250.690">
    <property type="match status" value="1"/>
</dbReference>
<dbReference type="SMART" id="SM00862">
    <property type="entry name" value="Trans_reg_C"/>
    <property type="match status" value="1"/>
</dbReference>
<dbReference type="FunFam" id="1.10.10.10:FF:000005">
    <property type="entry name" value="Two-component system response regulator"/>
    <property type="match status" value="1"/>
</dbReference>
<dbReference type="PANTHER" id="PTHR48111">
    <property type="entry name" value="REGULATOR OF RPOS"/>
    <property type="match status" value="1"/>
</dbReference>
<feature type="domain" description="OmpR/PhoB-type" evidence="7">
    <location>
        <begin position="124"/>
        <end position="222"/>
    </location>
</feature>
<keyword evidence="1" id="KW-0597">Phosphoprotein</keyword>
<dbReference type="InterPro" id="IPR001867">
    <property type="entry name" value="OmpR/PhoB-type_DNA-bd"/>
</dbReference>
<dbReference type="InterPro" id="IPR011006">
    <property type="entry name" value="CheY-like_superfamily"/>
</dbReference>
<evidence type="ECO:0000259" key="7">
    <source>
        <dbReference type="PROSITE" id="PS51755"/>
    </source>
</evidence>
<keyword evidence="2" id="KW-0902">Two-component regulatory system</keyword>
<evidence type="ECO:0000256" key="2">
    <source>
        <dbReference type="ARBA" id="ARBA00023012"/>
    </source>
</evidence>
<evidence type="ECO:0000256" key="4">
    <source>
        <dbReference type="ARBA" id="ARBA00023125"/>
    </source>
</evidence>
<dbReference type="Pfam" id="PF00486">
    <property type="entry name" value="Trans_reg_C"/>
    <property type="match status" value="1"/>
</dbReference>
<dbReference type="GO" id="GO:0006355">
    <property type="term" value="P:regulation of DNA-templated transcription"/>
    <property type="evidence" value="ECO:0007669"/>
    <property type="project" value="InterPro"/>
</dbReference>
<dbReference type="InterPro" id="IPR036388">
    <property type="entry name" value="WH-like_DNA-bd_sf"/>
</dbReference>
<keyword evidence="5" id="KW-0804">Transcription</keyword>
<keyword evidence="4" id="KW-0238">DNA-binding</keyword>
<dbReference type="SUPFAM" id="SSF52172">
    <property type="entry name" value="CheY-like"/>
    <property type="match status" value="1"/>
</dbReference>
<dbReference type="GO" id="GO:0000976">
    <property type="term" value="F:transcription cis-regulatory region binding"/>
    <property type="evidence" value="ECO:0007669"/>
    <property type="project" value="TreeGrafter"/>
</dbReference>
<organism evidence="8">
    <name type="scientific">freshwater metagenome</name>
    <dbReference type="NCBI Taxonomy" id="449393"/>
    <lineage>
        <taxon>unclassified sequences</taxon>
        <taxon>metagenomes</taxon>
        <taxon>ecological metagenomes</taxon>
    </lineage>
</organism>
<dbReference type="InterPro" id="IPR001789">
    <property type="entry name" value="Sig_transdc_resp-reg_receiver"/>
</dbReference>
<protein>
    <submittedName>
        <fullName evidence="8">Unannotated protein</fullName>
    </submittedName>
</protein>
<evidence type="ECO:0000313" key="8">
    <source>
        <dbReference type="EMBL" id="CAB4925099.1"/>
    </source>
</evidence>
<dbReference type="Gene3D" id="3.40.50.2300">
    <property type="match status" value="1"/>
</dbReference>
<reference evidence="8" key="1">
    <citation type="submission" date="2020-05" db="EMBL/GenBank/DDBJ databases">
        <authorList>
            <person name="Chiriac C."/>
            <person name="Salcher M."/>
            <person name="Ghai R."/>
            <person name="Kavagutti S V."/>
        </authorList>
    </citation>
    <scope>NUCLEOTIDE SEQUENCE</scope>
</reference>
<dbReference type="InterPro" id="IPR039420">
    <property type="entry name" value="WalR-like"/>
</dbReference>
<dbReference type="EMBL" id="CAFBLX010000404">
    <property type="protein sequence ID" value="CAB4925099.1"/>
    <property type="molecule type" value="Genomic_DNA"/>
</dbReference>
<dbReference type="AlphaFoldDB" id="A0A6J7I2Y0"/>
<accession>A0A6J7I2Y0</accession>
<sequence length="223" mass="24877">MRVLVVEDEVRLAEMVRRGLVADGFTVEVEHDGDNGFHSAASGEFDVLVLDIMLPGRHGYDIVRDLRAQGVWTPILMLSAKDGEYDLADAFDLGADDYLVKPFSFVVLVARLRALVRRGAPERPSVLAAGDLELDPARHRVTRGGTELALTPREYSVLEFLMRRSGVVVTKSEIVRSVWDVNYDGDENIVEVYIGYLRKKVDQPFGRKSIETIRGVGYRLAGD</sequence>
<evidence type="ECO:0000256" key="3">
    <source>
        <dbReference type="ARBA" id="ARBA00023015"/>
    </source>
</evidence>
<feature type="domain" description="Response regulatory" evidence="6">
    <location>
        <begin position="2"/>
        <end position="116"/>
    </location>
</feature>
<dbReference type="GO" id="GO:0005829">
    <property type="term" value="C:cytosol"/>
    <property type="evidence" value="ECO:0007669"/>
    <property type="project" value="TreeGrafter"/>
</dbReference>
<gene>
    <name evidence="8" type="ORF">UFOPK3472_03785</name>
</gene>
<dbReference type="SMART" id="SM00448">
    <property type="entry name" value="REC"/>
    <property type="match status" value="1"/>
</dbReference>
<evidence type="ECO:0000256" key="5">
    <source>
        <dbReference type="ARBA" id="ARBA00023163"/>
    </source>
</evidence>
<keyword evidence="3" id="KW-0805">Transcription regulation</keyword>